<reference evidence="2" key="1">
    <citation type="submission" date="2017-06" db="EMBL/GenBank/DDBJ databases">
        <authorList>
            <person name="Cremers G."/>
        </authorList>
    </citation>
    <scope>NUCLEOTIDE SEQUENCE [LARGE SCALE GENOMIC DNA]</scope>
</reference>
<name>A0A284VNY4_9EURY</name>
<sequence length="84" mass="9178">MKTTIAKKAINSGTMLVSREQASFLLHNTEAERISFKESNTISVTTPRVPSCGALIVDVAEIIPADELTTLDNIVLPPQILHYI</sequence>
<keyword evidence="2" id="KW-1185">Reference proteome</keyword>
<dbReference type="AlphaFoldDB" id="A0A284VNY4"/>
<dbReference type="Proteomes" id="UP000218615">
    <property type="component" value="Unassembled WGS sequence"/>
</dbReference>
<organism evidence="1 2">
    <name type="scientific">Candidatus Methanoperedens nitratireducens</name>
    <dbReference type="NCBI Taxonomy" id="1392998"/>
    <lineage>
        <taxon>Archaea</taxon>
        <taxon>Methanobacteriati</taxon>
        <taxon>Methanobacteriota</taxon>
        <taxon>Stenosarchaea group</taxon>
        <taxon>Methanomicrobia</taxon>
        <taxon>Methanosarcinales</taxon>
        <taxon>ANME-2 cluster</taxon>
        <taxon>Candidatus Methanoperedentaceae</taxon>
        <taxon>Candidatus Methanoperedens</taxon>
    </lineage>
</organism>
<protein>
    <submittedName>
        <fullName evidence="1">Uncharacterized protein</fullName>
    </submittedName>
</protein>
<accession>A0A284VNY4</accession>
<evidence type="ECO:0000313" key="1">
    <source>
        <dbReference type="EMBL" id="SNQ61006.1"/>
    </source>
</evidence>
<evidence type="ECO:0000313" key="2">
    <source>
        <dbReference type="Proteomes" id="UP000218615"/>
    </source>
</evidence>
<dbReference type="EMBL" id="FZMP01000134">
    <property type="protein sequence ID" value="SNQ61006.1"/>
    <property type="molecule type" value="Genomic_DNA"/>
</dbReference>
<gene>
    <name evidence="1" type="ORF">MNV_2190012</name>
</gene>
<proteinExistence type="predicted"/>